<dbReference type="HOGENOM" id="CLU_1306077_0_0_1"/>
<dbReference type="EMBL" id="KB097143">
    <property type="protein sequence ID" value="ESN99209.1"/>
    <property type="molecule type" value="Genomic_DNA"/>
</dbReference>
<feature type="region of interest" description="Disordered" evidence="1">
    <location>
        <begin position="1"/>
        <end position="75"/>
    </location>
</feature>
<feature type="compositionally biased region" description="Low complexity" evidence="1">
    <location>
        <begin position="181"/>
        <end position="193"/>
    </location>
</feature>
<sequence length="211" mass="23528">MGNKQSTAHFDDKFGKKQPGRRMSFLKKNFKKSKMEDDSHQSPVVSGSKNEKSFDSLESSNVSTTKNSPALTNKTPESNKIQIKIFRSITNLNDNGRIRIIPSETPTNFRVFKKNVSSETLLVNSNNTREQLSFSATSSPYLRSYSLPRAFVKNRMARTSAALSSSSVENFDSMKSKKLISRSSMSSTSRASTGCYTDPNSKNYKGSFVKS</sequence>
<reference evidence="2 4" key="2">
    <citation type="journal article" date="2013" name="Nature">
        <title>Insights into bilaterian evolution from three spiralian genomes.</title>
        <authorList>
            <person name="Simakov O."/>
            <person name="Marletaz F."/>
            <person name="Cho S.J."/>
            <person name="Edsinger-Gonzales E."/>
            <person name="Havlak P."/>
            <person name="Hellsten U."/>
            <person name="Kuo D.H."/>
            <person name="Larsson T."/>
            <person name="Lv J."/>
            <person name="Arendt D."/>
            <person name="Savage R."/>
            <person name="Osoegawa K."/>
            <person name="de Jong P."/>
            <person name="Grimwood J."/>
            <person name="Chapman J.A."/>
            <person name="Shapiro H."/>
            <person name="Aerts A."/>
            <person name="Otillar R.P."/>
            <person name="Terry A.Y."/>
            <person name="Boore J.L."/>
            <person name="Grigoriev I.V."/>
            <person name="Lindberg D.R."/>
            <person name="Seaver E.C."/>
            <person name="Weisblat D.A."/>
            <person name="Putnam N.H."/>
            <person name="Rokhsar D.S."/>
        </authorList>
    </citation>
    <scope>NUCLEOTIDE SEQUENCE</scope>
</reference>
<dbReference type="RefSeq" id="XP_009023087.1">
    <property type="nucleotide sequence ID" value="XM_009024839.1"/>
</dbReference>
<reference evidence="3" key="3">
    <citation type="submission" date="2015-06" db="UniProtKB">
        <authorList>
            <consortium name="EnsemblMetazoa"/>
        </authorList>
    </citation>
    <scope>IDENTIFICATION</scope>
</reference>
<dbReference type="AlphaFoldDB" id="T1ET18"/>
<gene>
    <name evidence="3" type="primary">20199718</name>
    <name evidence="2" type="ORF">HELRODRAFT_162720</name>
</gene>
<feature type="region of interest" description="Disordered" evidence="1">
    <location>
        <begin position="177"/>
        <end position="211"/>
    </location>
</feature>
<accession>T1ET18</accession>
<organism evidence="3 4">
    <name type="scientific">Helobdella robusta</name>
    <name type="common">Californian leech</name>
    <dbReference type="NCBI Taxonomy" id="6412"/>
    <lineage>
        <taxon>Eukaryota</taxon>
        <taxon>Metazoa</taxon>
        <taxon>Spiralia</taxon>
        <taxon>Lophotrochozoa</taxon>
        <taxon>Annelida</taxon>
        <taxon>Clitellata</taxon>
        <taxon>Hirudinea</taxon>
        <taxon>Rhynchobdellida</taxon>
        <taxon>Glossiphoniidae</taxon>
        <taxon>Helobdella</taxon>
    </lineage>
</organism>
<reference evidence="4" key="1">
    <citation type="submission" date="2012-12" db="EMBL/GenBank/DDBJ databases">
        <authorList>
            <person name="Hellsten U."/>
            <person name="Grimwood J."/>
            <person name="Chapman J.A."/>
            <person name="Shapiro H."/>
            <person name="Aerts A."/>
            <person name="Otillar R.P."/>
            <person name="Terry A.Y."/>
            <person name="Boore J.L."/>
            <person name="Simakov O."/>
            <person name="Marletaz F."/>
            <person name="Cho S.-J."/>
            <person name="Edsinger-Gonzales E."/>
            <person name="Havlak P."/>
            <person name="Kuo D.-H."/>
            <person name="Larsson T."/>
            <person name="Lv J."/>
            <person name="Arendt D."/>
            <person name="Savage R."/>
            <person name="Osoegawa K."/>
            <person name="de Jong P."/>
            <person name="Lindberg D.R."/>
            <person name="Seaver E.C."/>
            <person name="Weisblat D.A."/>
            <person name="Putnam N.H."/>
            <person name="Grigoriev I.V."/>
            <person name="Rokhsar D.S."/>
        </authorList>
    </citation>
    <scope>NUCLEOTIDE SEQUENCE</scope>
</reference>
<keyword evidence="4" id="KW-1185">Reference proteome</keyword>
<dbReference type="InParanoid" id="T1ET18"/>
<feature type="compositionally biased region" description="Polar residues" evidence="1">
    <location>
        <begin position="194"/>
        <end position="211"/>
    </location>
</feature>
<dbReference type="Proteomes" id="UP000015101">
    <property type="component" value="Unassembled WGS sequence"/>
</dbReference>
<feature type="compositionally biased region" description="Basic residues" evidence="1">
    <location>
        <begin position="16"/>
        <end position="32"/>
    </location>
</feature>
<evidence type="ECO:0000313" key="3">
    <source>
        <dbReference type="EnsemblMetazoa" id="HelroP162720"/>
    </source>
</evidence>
<dbReference type="EMBL" id="AMQM01001150">
    <property type="status" value="NOT_ANNOTATED_CDS"/>
    <property type="molecule type" value="Genomic_DNA"/>
</dbReference>
<protein>
    <submittedName>
        <fullName evidence="2 3">Uncharacterized protein</fullName>
    </submittedName>
</protein>
<evidence type="ECO:0000256" key="1">
    <source>
        <dbReference type="SAM" id="MobiDB-lite"/>
    </source>
</evidence>
<dbReference type="CTD" id="20199718"/>
<dbReference type="GeneID" id="20199718"/>
<dbReference type="KEGG" id="hro:HELRODRAFT_162720"/>
<dbReference type="EnsemblMetazoa" id="HelroT162720">
    <property type="protein sequence ID" value="HelroP162720"/>
    <property type="gene ID" value="HelroG162720"/>
</dbReference>
<evidence type="ECO:0000313" key="2">
    <source>
        <dbReference type="EMBL" id="ESN99209.1"/>
    </source>
</evidence>
<feature type="compositionally biased region" description="Polar residues" evidence="1">
    <location>
        <begin position="56"/>
        <end position="75"/>
    </location>
</feature>
<evidence type="ECO:0000313" key="4">
    <source>
        <dbReference type="Proteomes" id="UP000015101"/>
    </source>
</evidence>
<name>T1ET18_HELRO</name>
<proteinExistence type="predicted"/>